<evidence type="ECO:0000256" key="2">
    <source>
        <dbReference type="ARBA" id="ARBA00022448"/>
    </source>
</evidence>
<dbReference type="GO" id="GO:0005886">
    <property type="term" value="C:plasma membrane"/>
    <property type="evidence" value="ECO:0007669"/>
    <property type="project" value="UniProtKB-SubCell"/>
</dbReference>
<evidence type="ECO:0000256" key="3">
    <source>
        <dbReference type="ARBA" id="ARBA00022692"/>
    </source>
</evidence>
<dbReference type="PANTHER" id="PTHR43394">
    <property type="entry name" value="ATP-DEPENDENT PERMEASE MDL1, MITOCHONDRIAL"/>
    <property type="match status" value="1"/>
</dbReference>
<feature type="transmembrane region" description="Helical" evidence="12">
    <location>
        <begin position="299"/>
        <end position="321"/>
    </location>
</feature>
<comment type="function">
    <text evidence="8">ABC transporter involved in fatty acid import. Transmembrane domains (TMD) form a pore in the membrane and the ATP-binding domain (NBD) is responsible for energy generation.</text>
</comment>
<dbReference type="PROSITE" id="PS50893">
    <property type="entry name" value="ABC_TRANSPORTER_2"/>
    <property type="match status" value="1"/>
</dbReference>
<dbReference type="Gene3D" id="1.20.1560.10">
    <property type="entry name" value="ABC transporter type 1, transmembrane domain"/>
    <property type="match status" value="1"/>
</dbReference>
<dbReference type="InterPro" id="IPR003593">
    <property type="entry name" value="AAA+_ATPase"/>
</dbReference>
<keyword evidence="5 15" id="KW-0067">ATP-binding</keyword>
<evidence type="ECO:0000256" key="7">
    <source>
        <dbReference type="ARBA" id="ARBA00023136"/>
    </source>
</evidence>
<dbReference type="STRING" id="1921764.BSR28_00950"/>
<dbReference type="PROSITE" id="PS50929">
    <property type="entry name" value="ABC_TM1F"/>
    <property type="match status" value="1"/>
</dbReference>
<evidence type="ECO:0000259" key="14">
    <source>
        <dbReference type="PROSITE" id="PS50929"/>
    </source>
</evidence>
<feature type="region of interest" description="Disordered" evidence="11">
    <location>
        <begin position="379"/>
        <end position="399"/>
    </location>
</feature>
<reference evidence="15 16" key="1">
    <citation type="submission" date="2016-11" db="EMBL/GenBank/DDBJ databases">
        <title>Actinomyces gypaetusis sp. nov. isolated from the vulture Gypaetus barbatus in Qinghai Tibet Plateau China.</title>
        <authorList>
            <person name="Meng X."/>
        </authorList>
    </citation>
    <scope>NUCLEOTIDE SEQUENCE [LARGE SCALE GENOMIC DNA]</scope>
    <source>
        <strain evidence="15 16">VUL4_2</strain>
    </source>
</reference>
<keyword evidence="4" id="KW-0547">Nucleotide-binding</keyword>
<feature type="domain" description="ABC transmembrane type-1" evidence="14">
    <location>
        <begin position="37"/>
        <end position="359"/>
    </location>
</feature>
<accession>A0A1Q5PQ74</accession>
<dbReference type="EMBL" id="MQSV01000001">
    <property type="protein sequence ID" value="OKL49659.1"/>
    <property type="molecule type" value="Genomic_DNA"/>
</dbReference>
<keyword evidence="2" id="KW-0813">Transport</keyword>
<dbReference type="Gene3D" id="3.40.50.300">
    <property type="entry name" value="P-loop containing nucleotide triphosphate hydrolases"/>
    <property type="match status" value="1"/>
</dbReference>
<keyword evidence="7 12" id="KW-0472">Membrane</keyword>
<dbReference type="Pfam" id="PF00005">
    <property type="entry name" value="ABC_tran"/>
    <property type="match status" value="1"/>
</dbReference>
<dbReference type="InterPro" id="IPR039421">
    <property type="entry name" value="Type_1_exporter"/>
</dbReference>
<dbReference type="Proteomes" id="UP000186785">
    <property type="component" value="Unassembled WGS sequence"/>
</dbReference>
<feature type="domain" description="ABC transporter" evidence="13">
    <location>
        <begin position="404"/>
        <end position="638"/>
    </location>
</feature>
<keyword evidence="3 12" id="KW-0812">Transmembrane</keyword>
<feature type="transmembrane region" description="Helical" evidence="12">
    <location>
        <begin position="218"/>
        <end position="235"/>
    </location>
</feature>
<dbReference type="PANTHER" id="PTHR43394:SF1">
    <property type="entry name" value="ATP-BINDING CASSETTE SUB-FAMILY B MEMBER 10, MITOCHONDRIAL"/>
    <property type="match status" value="1"/>
</dbReference>
<evidence type="ECO:0000256" key="11">
    <source>
        <dbReference type="SAM" id="MobiDB-lite"/>
    </source>
</evidence>
<dbReference type="AlphaFoldDB" id="A0A1Q5PQ74"/>
<dbReference type="SUPFAM" id="SSF52540">
    <property type="entry name" value="P-loop containing nucleoside triphosphate hydrolases"/>
    <property type="match status" value="1"/>
</dbReference>
<dbReference type="GO" id="GO:0005524">
    <property type="term" value="F:ATP binding"/>
    <property type="evidence" value="ECO:0007669"/>
    <property type="project" value="UniProtKB-KW"/>
</dbReference>
<dbReference type="GO" id="GO:0015421">
    <property type="term" value="F:ABC-type oligopeptide transporter activity"/>
    <property type="evidence" value="ECO:0007669"/>
    <property type="project" value="TreeGrafter"/>
</dbReference>
<comment type="similarity">
    <text evidence="9">Belongs to the ABC transporter superfamily. Lipid exporter (TC 3.A.1.106) family.</text>
</comment>
<proteinExistence type="inferred from homology"/>
<dbReference type="Pfam" id="PF00664">
    <property type="entry name" value="ABC_membrane"/>
    <property type="match status" value="1"/>
</dbReference>
<evidence type="ECO:0000256" key="8">
    <source>
        <dbReference type="ARBA" id="ARBA00055053"/>
    </source>
</evidence>
<evidence type="ECO:0000313" key="16">
    <source>
        <dbReference type="Proteomes" id="UP000186785"/>
    </source>
</evidence>
<dbReference type="OrthoDB" id="9806127at2"/>
<keyword evidence="16" id="KW-1185">Reference proteome</keyword>
<dbReference type="GO" id="GO:0016887">
    <property type="term" value="F:ATP hydrolysis activity"/>
    <property type="evidence" value="ECO:0007669"/>
    <property type="project" value="InterPro"/>
</dbReference>
<dbReference type="InterPro" id="IPR003439">
    <property type="entry name" value="ABC_transporter-like_ATP-bd"/>
</dbReference>
<dbReference type="SUPFAM" id="SSF90123">
    <property type="entry name" value="ABC transporter transmembrane region"/>
    <property type="match status" value="1"/>
</dbReference>
<name>A0A1Q5PQ74_9ACTO</name>
<protein>
    <recommendedName>
        <fullName evidence="10">Fatty acid ABC transporter ATP-binding/permease protein</fullName>
    </recommendedName>
</protein>
<dbReference type="InterPro" id="IPR011527">
    <property type="entry name" value="ABC1_TM_dom"/>
</dbReference>
<evidence type="ECO:0000256" key="6">
    <source>
        <dbReference type="ARBA" id="ARBA00022989"/>
    </source>
</evidence>
<feature type="transmembrane region" description="Helical" evidence="12">
    <location>
        <begin position="117"/>
        <end position="142"/>
    </location>
</feature>
<dbReference type="RefSeq" id="WP_073708551.1">
    <property type="nucleotide sequence ID" value="NZ_MQSU01000001.1"/>
</dbReference>
<evidence type="ECO:0000256" key="1">
    <source>
        <dbReference type="ARBA" id="ARBA00004651"/>
    </source>
</evidence>
<evidence type="ECO:0000259" key="13">
    <source>
        <dbReference type="PROSITE" id="PS50893"/>
    </source>
</evidence>
<dbReference type="SMART" id="SM00382">
    <property type="entry name" value="AAA"/>
    <property type="match status" value="1"/>
</dbReference>
<evidence type="ECO:0000256" key="9">
    <source>
        <dbReference type="ARBA" id="ARBA00061644"/>
    </source>
</evidence>
<evidence type="ECO:0000256" key="10">
    <source>
        <dbReference type="ARBA" id="ARBA00071747"/>
    </source>
</evidence>
<dbReference type="CDD" id="cd03254">
    <property type="entry name" value="ABCC_Glucan_exporter_like"/>
    <property type="match status" value="1"/>
</dbReference>
<gene>
    <name evidence="15" type="ORF">BSR29_01505</name>
</gene>
<evidence type="ECO:0000256" key="4">
    <source>
        <dbReference type="ARBA" id="ARBA00022741"/>
    </source>
</evidence>
<comment type="caution">
    <text evidence="15">The sequence shown here is derived from an EMBL/GenBank/DDBJ whole genome shotgun (WGS) entry which is preliminary data.</text>
</comment>
<evidence type="ECO:0000256" key="5">
    <source>
        <dbReference type="ARBA" id="ARBA00022840"/>
    </source>
</evidence>
<organism evidence="15 16">
    <name type="scientific">Boudabousia liubingyangii</name>
    <dbReference type="NCBI Taxonomy" id="1921764"/>
    <lineage>
        <taxon>Bacteria</taxon>
        <taxon>Bacillati</taxon>
        <taxon>Actinomycetota</taxon>
        <taxon>Actinomycetes</taxon>
        <taxon>Actinomycetales</taxon>
        <taxon>Actinomycetaceae</taxon>
        <taxon>Boudabousia</taxon>
    </lineage>
</organism>
<evidence type="ECO:0000313" key="15">
    <source>
        <dbReference type="EMBL" id="OKL49659.1"/>
    </source>
</evidence>
<sequence>MSHHGRGADPTRKTKDFKGTMLRLILWLKPERLRLNLILLFTALAVAGSVAAPKILGNATNIVFEGIFNSKMPAGVTKAQLIAGLKAQGKGDIASMVEAMNLNPGAGTDWNALAKTLGLVVAIYVASSVISFIAGLMMRIVVQNTGYRMRRQVQDKIDRVTLAYLDGSSRGDLLSRVTNDIDNITQTLMQTMTQLLTSILTLFGMLGMMFWISWQLALLTLIIIPFAMIIGGFVVKKAKPHFSAQWKATGQVSGVVEEAFTGQEVTTLYGLQEQFAQNFEAANSQVQQSTFKAQFFSSAMMPLMVLLSNLAYVMIAVAGGYKVASGTMTLGDVQAFIQYSRQFTQPLSTLASMASMLQSGAASAERVFEFLDAEELSDDVRTEQDRAAGAPHEDPAQDGKDLAVSFRDVDFSYVPGKPIITDLTLEVPRGHTVAIVGPTGAGKTTLVNLLMRFYEIDSGAIYVDGINTLDLKRDDLRSRIGMVLQDTWLFTGSIMENLAFGKVGATEEEVIAAAKATNVDRIIRSLPDGYQTHLDESGGGISNGERQLLTIARAFLADPQILILDEATSSVDTRTEVLVQHAMNKLRSGRTSFVIAHRLSTIRDADLIVVMENGNVVEQGTHRELLAANGAYRRLHDAQLNAGTEADTGEALMD</sequence>
<keyword evidence="6 12" id="KW-1133">Transmembrane helix</keyword>
<dbReference type="InterPro" id="IPR036640">
    <property type="entry name" value="ABC1_TM_sf"/>
</dbReference>
<dbReference type="CDD" id="cd18547">
    <property type="entry name" value="ABC_6TM_Tm288_like"/>
    <property type="match status" value="1"/>
</dbReference>
<feature type="transmembrane region" description="Helical" evidence="12">
    <location>
        <begin position="195"/>
        <end position="212"/>
    </location>
</feature>
<dbReference type="FunFam" id="3.40.50.300:FF:000287">
    <property type="entry name" value="Multidrug ABC transporter ATP-binding protein"/>
    <property type="match status" value="1"/>
</dbReference>
<dbReference type="InterPro" id="IPR027417">
    <property type="entry name" value="P-loop_NTPase"/>
</dbReference>
<comment type="subcellular location">
    <subcellularLocation>
        <location evidence="1">Cell membrane</location>
        <topology evidence="1">Multi-pass membrane protein</topology>
    </subcellularLocation>
</comment>
<evidence type="ECO:0000256" key="12">
    <source>
        <dbReference type="SAM" id="Phobius"/>
    </source>
</evidence>